<keyword evidence="1" id="KW-0472">Membrane</keyword>
<gene>
    <name evidence="2" type="ORF">LTR24_004656</name>
</gene>
<feature type="transmembrane region" description="Helical" evidence="1">
    <location>
        <begin position="105"/>
        <end position="129"/>
    </location>
</feature>
<feature type="transmembrane region" description="Helical" evidence="1">
    <location>
        <begin position="37"/>
        <end position="55"/>
    </location>
</feature>
<feature type="transmembrane region" description="Helical" evidence="1">
    <location>
        <begin position="412"/>
        <end position="439"/>
    </location>
</feature>
<sequence>MSVVENLDDAWPWAQKTSTMPYWVHCPAHWKLQDVQAYLNVVIAFVCAGSIFVLVRFRWQRAAGRVAKGDDVLARHLLSLNTVGEACDAILLLREQLLSRHFWDLLLQSLMILIFTIASLFSGIIARAFSNDGQVDIPQIILGHTSQSRISFLPDAEFMAISNTVDDLNRADFPLDQLLDFVPYRTVPWKYAADQWNSSWSMDCDYLPLTIADNVYATGNCSNGAISELPWLNELWKKEKGGRYSYSRQGNRYNAAGGNDYLFFLHGTDITGKDQATQTATSARILTIAVHMQDIPWNSSTQDCSFGVGHVPLVGYTEMTCNLEMKPTVKTDVVVRARPELYDNTRIASAYKAHYGAILANRSSKSDEYIVIPGTGLARFYQSYHAVKDTWHVPADKDATQLTNVATTVAQVSVVCIAVCALAGTVILAGLVSYLVFLYRHRNHLDSMPQSKLDWMLWSMRNGGKDSAAMAKQRFVDAVLAGSDRSEHVALTHQSRPAVNRLSSSSAAGIAYSQLSNIASNKNRTTATSSDPFSDLEFDYHNEDHISTAYDPLRRLR</sequence>
<evidence type="ECO:0000313" key="3">
    <source>
        <dbReference type="Proteomes" id="UP001345013"/>
    </source>
</evidence>
<evidence type="ECO:0000256" key="1">
    <source>
        <dbReference type="SAM" id="Phobius"/>
    </source>
</evidence>
<keyword evidence="1" id="KW-0812">Transmembrane</keyword>
<comment type="caution">
    <text evidence="2">The sequence shown here is derived from an EMBL/GenBank/DDBJ whole genome shotgun (WGS) entry which is preliminary data.</text>
</comment>
<name>A0ABR0KD22_9EURO</name>
<protein>
    <submittedName>
        <fullName evidence="2">Uncharacterized protein</fullName>
    </submittedName>
</protein>
<keyword evidence="1" id="KW-1133">Transmembrane helix</keyword>
<dbReference type="Proteomes" id="UP001345013">
    <property type="component" value="Unassembled WGS sequence"/>
</dbReference>
<reference evidence="2 3" key="1">
    <citation type="submission" date="2023-08" db="EMBL/GenBank/DDBJ databases">
        <title>Black Yeasts Isolated from many extreme environments.</title>
        <authorList>
            <person name="Coleine C."/>
            <person name="Stajich J.E."/>
            <person name="Selbmann L."/>
        </authorList>
    </citation>
    <scope>NUCLEOTIDE SEQUENCE [LARGE SCALE GENOMIC DNA]</scope>
    <source>
        <strain evidence="2 3">CCFEE 5885</strain>
    </source>
</reference>
<proteinExistence type="predicted"/>
<keyword evidence="3" id="KW-1185">Reference proteome</keyword>
<accession>A0ABR0KD22</accession>
<evidence type="ECO:0000313" key="2">
    <source>
        <dbReference type="EMBL" id="KAK5092997.1"/>
    </source>
</evidence>
<dbReference type="EMBL" id="JAVRRG010000049">
    <property type="protein sequence ID" value="KAK5092997.1"/>
    <property type="molecule type" value="Genomic_DNA"/>
</dbReference>
<organism evidence="2 3">
    <name type="scientific">Lithohypha guttulata</name>
    <dbReference type="NCBI Taxonomy" id="1690604"/>
    <lineage>
        <taxon>Eukaryota</taxon>
        <taxon>Fungi</taxon>
        <taxon>Dikarya</taxon>
        <taxon>Ascomycota</taxon>
        <taxon>Pezizomycotina</taxon>
        <taxon>Eurotiomycetes</taxon>
        <taxon>Chaetothyriomycetidae</taxon>
        <taxon>Chaetothyriales</taxon>
        <taxon>Trichomeriaceae</taxon>
        <taxon>Lithohypha</taxon>
    </lineage>
</organism>